<dbReference type="EMBL" id="BOMV01000004">
    <property type="protein sequence ID" value="GIE92910.1"/>
    <property type="molecule type" value="Genomic_DNA"/>
</dbReference>
<feature type="transmembrane region" description="Helical" evidence="4">
    <location>
        <begin position="12"/>
        <end position="30"/>
    </location>
</feature>
<dbReference type="CDD" id="cd05829">
    <property type="entry name" value="Sortase_F"/>
    <property type="match status" value="1"/>
</dbReference>
<evidence type="ECO:0000256" key="3">
    <source>
        <dbReference type="SAM" id="MobiDB-lite"/>
    </source>
</evidence>
<name>A0A919JQ94_9ACTN</name>
<keyword evidence="6" id="KW-1185">Reference proteome</keyword>
<dbReference type="GO" id="GO:0016787">
    <property type="term" value="F:hydrolase activity"/>
    <property type="evidence" value="ECO:0007669"/>
    <property type="project" value="UniProtKB-KW"/>
</dbReference>
<evidence type="ECO:0000256" key="1">
    <source>
        <dbReference type="ARBA" id="ARBA00022801"/>
    </source>
</evidence>
<keyword evidence="4" id="KW-1133">Transmembrane helix</keyword>
<sequence length="216" mass="22960">MRLGGGALRGNPGRVLALVVGLVLVGGFLIRSCRDEPAADFGRAAIPLPSVSPEAATPVGSGQSAPPPRTPNRIRIPKLRLDAAVDAVGIDTKTGDFAVPRKVDRVGWYRYGPGFEATAGSIVLAGHVDSAAEGRGAFFRLRDLAAGDLITLADGRGERTFEVTARKTYRKAAIPLERYFVRDGAPRLTLITCGGPFDEDTRHYRDNVVVTAVPRG</sequence>
<gene>
    <name evidence="5" type="ORF">Ari01nite_03750</name>
</gene>
<keyword evidence="4" id="KW-0812">Transmembrane</keyword>
<comment type="caution">
    <text evidence="5">The sequence shown here is derived from an EMBL/GenBank/DDBJ whole genome shotgun (WGS) entry which is preliminary data.</text>
</comment>
<evidence type="ECO:0000313" key="5">
    <source>
        <dbReference type="EMBL" id="GIE92910.1"/>
    </source>
</evidence>
<dbReference type="SUPFAM" id="SSF63817">
    <property type="entry name" value="Sortase"/>
    <property type="match status" value="1"/>
</dbReference>
<dbReference type="InterPro" id="IPR023365">
    <property type="entry name" value="Sortase_dom-sf"/>
</dbReference>
<accession>A0A919JQ94</accession>
<dbReference type="AlphaFoldDB" id="A0A919JQ94"/>
<keyword evidence="1" id="KW-0378">Hydrolase</keyword>
<feature type="region of interest" description="Disordered" evidence="3">
    <location>
        <begin position="52"/>
        <end position="73"/>
    </location>
</feature>
<feature type="active site" description="Proton donor/acceptor" evidence="2">
    <location>
        <position position="127"/>
    </location>
</feature>
<proteinExistence type="predicted"/>
<evidence type="ECO:0000256" key="4">
    <source>
        <dbReference type="SAM" id="Phobius"/>
    </source>
</evidence>
<dbReference type="InterPro" id="IPR005754">
    <property type="entry name" value="Sortase"/>
</dbReference>
<protein>
    <submittedName>
        <fullName evidence="5">Class F sortase</fullName>
    </submittedName>
</protein>
<dbReference type="Gene3D" id="2.40.260.10">
    <property type="entry name" value="Sortase"/>
    <property type="match status" value="1"/>
</dbReference>
<feature type="active site" description="Acyl-thioester intermediate" evidence="2">
    <location>
        <position position="193"/>
    </location>
</feature>
<dbReference type="Proteomes" id="UP000636960">
    <property type="component" value="Unassembled WGS sequence"/>
</dbReference>
<reference evidence="5" key="1">
    <citation type="submission" date="2021-01" db="EMBL/GenBank/DDBJ databases">
        <title>Whole genome shotgun sequence of Actinoplanes rishiriensis NBRC 108556.</title>
        <authorList>
            <person name="Komaki H."/>
            <person name="Tamura T."/>
        </authorList>
    </citation>
    <scope>NUCLEOTIDE SEQUENCE</scope>
    <source>
        <strain evidence="5">NBRC 108556</strain>
    </source>
</reference>
<evidence type="ECO:0000256" key="2">
    <source>
        <dbReference type="PIRSR" id="PIRSR605754-1"/>
    </source>
</evidence>
<evidence type="ECO:0000313" key="6">
    <source>
        <dbReference type="Proteomes" id="UP000636960"/>
    </source>
</evidence>
<keyword evidence="4" id="KW-0472">Membrane</keyword>
<organism evidence="5 6">
    <name type="scientific">Paractinoplanes rishiriensis</name>
    <dbReference type="NCBI Taxonomy" id="1050105"/>
    <lineage>
        <taxon>Bacteria</taxon>
        <taxon>Bacillati</taxon>
        <taxon>Actinomycetota</taxon>
        <taxon>Actinomycetes</taxon>
        <taxon>Micromonosporales</taxon>
        <taxon>Micromonosporaceae</taxon>
        <taxon>Paractinoplanes</taxon>
    </lineage>
</organism>
<dbReference type="Pfam" id="PF04203">
    <property type="entry name" value="Sortase"/>
    <property type="match status" value="1"/>
</dbReference>
<dbReference type="InterPro" id="IPR042001">
    <property type="entry name" value="Sortase_F"/>
</dbReference>